<protein>
    <recommendedName>
        <fullName evidence="5">Enoyl-CoA hydratase</fullName>
    </recommendedName>
</protein>
<evidence type="ECO:0000256" key="1">
    <source>
        <dbReference type="ARBA" id="ARBA00005254"/>
    </source>
</evidence>
<comment type="caution">
    <text evidence="3">The sequence shown here is derived from an EMBL/GenBank/DDBJ whole genome shotgun (WGS) entry which is preliminary data.</text>
</comment>
<dbReference type="PROSITE" id="PS00166">
    <property type="entry name" value="ENOYL_COA_HYDRATASE"/>
    <property type="match status" value="1"/>
</dbReference>
<dbReference type="Proteomes" id="UP000019140">
    <property type="component" value="Unassembled WGS sequence"/>
</dbReference>
<reference evidence="3 4" key="1">
    <citation type="journal article" date="2014" name="Nature">
        <title>An environmental bacterial taxon with a large and distinct metabolic repertoire.</title>
        <authorList>
            <person name="Wilson M.C."/>
            <person name="Mori T."/>
            <person name="Ruckert C."/>
            <person name="Uria A.R."/>
            <person name="Helf M.J."/>
            <person name="Takada K."/>
            <person name="Gernert C."/>
            <person name="Steffens U.A."/>
            <person name="Heycke N."/>
            <person name="Schmitt S."/>
            <person name="Rinke C."/>
            <person name="Helfrich E.J."/>
            <person name="Brachmann A.O."/>
            <person name="Gurgui C."/>
            <person name="Wakimoto T."/>
            <person name="Kracht M."/>
            <person name="Crusemann M."/>
            <person name="Hentschel U."/>
            <person name="Abe I."/>
            <person name="Matsunaga S."/>
            <person name="Kalinowski J."/>
            <person name="Takeyama H."/>
            <person name="Piel J."/>
        </authorList>
    </citation>
    <scope>NUCLEOTIDE SEQUENCE [LARGE SCALE GENOMIC DNA]</scope>
    <source>
        <strain evidence="4">TSY2</strain>
    </source>
</reference>
<dbReference type="Pfam" id="PF00378">
    <property type="entry name" value="ECH_1"/>
    <property type="match status" value="1"/>
</dbReference>
<dbReference type="InterPro" id="IPR018376">
    <property type="entry name" value="Enoyl-CoA_hyd/isom_CS"/>
</dbReference>
<evidence type="ECO:0000313" key="3">
    <source>
        <dbReference type="EMBL" id="ETX05009.1"/>
    </source>
</evidence>
<dbReference type="InterPro" id="IPR029045">
    <property type="entry name" value="ClpP/crotonase-like_dom_sf"/>
</dbReference>
<dbReference type="PATRIC" id="fig|1429439.4.peg.4330"/>
<dbReference type="Gene3D" id="3.90.226.10">
    <property type="entry name" value="2-enoyl-CoA Hydratase, Chain A, domain 1"/>
    <property type="match status" value="1"/>
</dbReference>
<proteinExistence type="inferred from homology"/>
<dbReference type="HOGENOM" id="CLU_009834_7_6_7"/>
<comment type="similarity">
    <text evidence="1 2">Belongs to the enoyl-CoA hydratase/isomerase family.</text>
</comment>
<name>W4M3S4_9BACT</name>
<dbReference type="EMBL" id="AZHX01001063">
    <property type="protein sequence ID" value="ETX05009.1"/>
    <property type="molecule type" value="Genomic_DNA"/>
</dbReference>
<dbReference type="GO" id="GO:0003824">
    <property type="term" value="F:catalytic activity"/>
    <property type="evidence" value="ECO:0007669"/>
    <property type="project" value="InterPro"/>
</dbReference>
<evidence type="ECO:0000313" key="4">
    <source>
        <dbReference type="Proteomes" id="UP000019140"/>
    </source>
</evidence>
<dbReference type="PANTHER" id="PTHR11941:SF54">
    <property type="entry name" value="ENOYL-COA HYDRATASE, MITOCHONDRIAL"/>
    <property type="match status" value="1"/>
</dbReference>
<dbReference type="AlphaFoldDB" id="W4M3S4"/>
<dbReference type="InterPro" id="IPR001753">
    <property type="entry name" value="Enoyl-CoA_hydra/iso"/>
</dbReference>
<organism evidence="3 4">
    <name type="scientific">Candidatus Entotheonella gemina</name>
    <dbReference type="NCBI Taxonomy" id="1429439"/>
    <lineage>
        <taxon>Bacteria</taxon>
        <taxon>Pseudomonadati</taxon>
        <taxon>Nitrospinota/Tectimicrobiota group</taxon>
        <taxon>Candidatus Tectimicrobiota</taxon>
        <taxon>Candidatus Entotheonellia</taxon>
        <taxon>Candidatus Entotheonellales</taxon>
        <taxon>Candidatus Entotheonellaceae</taxon>
        <taxon>Candidatus Entotheonella</taxon>
    </lineage>
</organism>
<dbReference type="CDD" id="cd06558">
    <property type="entry name" value="crotonase-like"/>
    <property type="match status" value="1"/>
</dbReference>
<sequence>MVFEHIVVSSDGPITTLTINRPERSNALNTQAILELRQAVEATRQVSETRVMVITGAGERSFIGGADIHELGQLDVFKGEKFIRTLHESLRALREHPAPVIAAVNGYALGAGLELVMSCDIAIASEHAQLGMPEVKVGLPSVIECALMPSIIGLMRTRELLLTGDNVDAHEAHRMGLVNQVVPLAELPAAVKRMAGRLMANGPRALYLQKELINRWLNLPMDEAIEAGIKSLGSAFATDEPQRAIEAFWARRRQT</sequence>
<dbReference type="PANTHER" id="PTHR11941">
    <property type="entry name" value="ENOYL-COA HYDRATASE-RELATED"/>
    <property type="match status" value="1"/>
</dbReference>
<gene>
    <name evidence="3" type="ORF">ETSY2_25495</name>
</gene>
<keyword evidence="4" id="KW-1185">Reference proteome</keyword>
<evidence type="ECO:0008006" key="5">
    <source>
        <dbReference type="Google" id="ProtNLM"/>
    </source>
</evidence>
<dbReference type="SUPFAM" id="SSF52096">
    <property type="entry name" value="ClpP/crotonase"/>
    <property type="match status" value="1"/>
</dbReference>
<accession>W4M3S4</accession>
<evidence type="ECO:0000256" key="2">
    <source>
        <dbReference type="RuleBase" id="RU003707"/>
    </source>
</evidence>
<dbReference type="GO" id="GO:0006635">
    <property type="term" value="P:fatty acid beta-oxidation"/>
    <property type="evidence" value="ECO:0007669"/>
    <property type="project" value="TreeGrafter"/>
</dbReference>